<evidence type="ECO:0000256" key="6">
    <source>
        <dbReference type="ARBA" id="ARBA00022989"/>
    </source>
</evidence>
<dbReference type="GO" id="GO:0005783">
    <property type="term" value="C:endoplasmic reticulum"/>
    <property type="evidence" value="ECO:0000318"/>
    <property type="project" value="GO_Central"/>
</dbReference>
<keyword evidence="13" id="KW-1185">Reference proteome</keyword>
<evidence type="ECO:0000256" key="1">
    <source>
        <dbReference type="ARBA" id="ARBA00004163"/>
    </source>
</evidence>
<proteinExistence type="inferred from homology"/>
<comment type="subcellular location">
    <subcellularLocation>
        <location evidence="1">Endoplasmic reticulum membrane</location>
        <topology evidence="1">Single-pass type IV membrane protein</topology>
    </subcellularLocation>
</comment>
<evidence type="ECO:0000256" key="8">
    <source>
        <dbReference type="ARBA" id="ARBA00023136"/>
    </source>
</evidence>
<dbReference type="GO" id="GO:0006890">
    <property type="term" value="P:retrograde vesicle-mediated transport, Golgi to endoplasmic reticulum"/>
    <property type="evidence" value="ECO:0000318"/>
    <property type="project" value="GO_Central"/>
</dbReference>
<keyword evidence="6 10" id="KW-1133">Transmembrane helix</keyword>
<dbReference type="PANTHER" id="PTHR12825:SF0">
    <property type="entry name" value="VESICLE TRANSPORT PROTEIN SEC20"/>
    <property type="match status" value="1"/>
</dbReference>
<dbReference type="Pfam" id="PF03908">
    <property type="entry name" value="Sec20"/>
    <property type="match status" value="1"/>
</dbReference>
<evidence type="ECO:0000256" key="3">
    <source>
        <dbReference type="ARBA" id="ARBA00022692"/>
    </source>
</evidence>
<organism evidence="12 13">
    <name type="scientific">Zostera marina</name>
    <name type="common">Eelgrass</name>
    <dbReference type="NCBI Taxonomy" id="29655"/>
    <lineage>
        <taxon>Eukaryota</taxon>
        <taxon>Viridiplantae</taxon>
        <taxon>Streptophyta</taxon>
        <taxon>Embryophyta</taxon>
        <taxon>Tracheophyta</taxon>
        <taxon>Spermatophyta</taxon>
        <taxon>Magnoliopsida</taxon>
        <taxon>Liliopsida</taxon>
        <taxon>Zosteraceae</taxon>
        <taxon>Zostera</taxon>
    </lineage>
</organism>
<evidence type="ECO:0000256" key="10">
    <source>
        <dbReference type="SAM" id="Phobius"/>
    </source>
</evidence>
<keyword evidence="8 10" id="KW-0472">Membrane</keyword>
<keyword evidence="5" id="KW-0931">ER-Golgi transport</keyword>
<accession>A0A0K9P664</accession>
<feature type="domain" description="Sec20 C-terminal" evidence="11">
    <location>
        <begin position="153"/>
        <end position="243"/>
    </location>
</feature>
<evidence type="ECO:0000256" key="4">
    <source>
        <dbReference type="ARBA" id="ARBA00022824"/>
    </source>
</evidence>
<keyword evidence="3 10" id="KW-0812">Transmembrane</keyword>
<dbReference type="OrthoDB" id="46868at2759"/>
<dbReference type="PANTHER" id="PTHR12825">
    <property type="entry name" value="BNIP1-RELATED"/>
    <property type="match status" value="1"/>
</dbReference>
<evidence type="ECO:0000256" key="7">
    <source>
        <dbReference type="ARBA" id="ARBA00023054"/>
    </source>
</evidence>
<dbReference type="InterPro" id="IPR056173">
    <property type="entry name" value="Sec20_C"/>
</dbReference>
<evidence type="ECO:0000256" key="9">
    <source>
        <dbReference type="ARBA" id="ARBA00037934"/>
    </source>
</evidence>
<dbReference type="OMA" id="TEVDTHR"/>
<sequence length="297" mass="33168">MATAVRDGVDEVAKAIEKVRSEWVGTFSKAMEHVKEIEACGRLGKGTEEATSLPRLNGLVQDGLSVLRSLQFRIDLLAQQMDTQDGVLEEQKRLESWKKQYQSLHSSLRSANLQAKANIRKAAQEERELLLGGGEESTIRRRNLQTKTGMTSASESITESLRRTRQLMVQEVERSANTLVAFDESTNVLKKAESEYKGHRSLLGRTRNLLSTMRRQDVLERIILVIGFTLFTLAVLYVVSKRIGILKMQRKLTSAIKSGSLSSAFQKAVPLNIPNPLDPSVAADIEIQPPGRMHDEL</sequence>
<feature type="transmembrane region" description="Helical" evidence="10">
    <location>
        <begin position="222"/>
        <end position="240"/>
    </location>
</feature>
<keyword evidence="2" id="KW-0813">Transport</keyword>
<dbReference type="STRING" id="29655.A0A0K9P664"/>
<comment type="caution">
    <text evidence="12">The sequence shown here is derived from an EMBL/GenBank/DDBJ whole genome shotgun (WGS) entry which is preliminary data.</text>
</comment>
<keyword evidence="4" id="KW-0256">Endoplasmic reticulum</keyword>
<comment type="similarity">
    <text evidence="9">Belongs to the SEC20 family.</text>
</comment>
<evidence type="ECO:0000256" key="2">
    <source>
        <dbReference type="ARBA" id="ARBA00022448"/>
    </source>
</evidence>
<dbReference type="GO" id="GO:0005484">
    <property type="term" value="F:SNAP receptor activity"/>
    <property type="evidence" value="ECO:0007669"/>
    <property type="project" value="InterPro"/>
</dbReference>
<evidence type="ECO:0000313" key="13">
    <source>
        <dbReference type="Proteomes" id="UP000036987"/>
    </source>
</evidence>
<name>A0A0K9P664_ZOSMR</name>
<dbReference type="Proteomes" id="UP000036987">
    <property type="component" value="Unassembled WGS sequence"/>
</dbReference>
<protein>
    <recommendedName>
        <fullName evidence="11">Sec20 C-terminal domain-containing protein</fullName>
    </recommendedName>
</protein>
<gene>
    <name evidence="12" type="ORF">ZOSMA_3G01860</name>
</gene>
<reference evidence="13" key="1">
    <citation type="journal article" date="2016" name="Nature">
        <title>The genome of the seagrass Zostera marina reveals angiosperm adaptation to the sea.</title>
        <authorList>
            <person name="Olsen J.L."/>
            <person name="Rouze P."/>
            <person name="Verhelst B."/>
            <person name="Lin Y.-C."/>
            <person name="Bayer T."/>
            <person name="Collen J."/>
            <person name="Dattolo E."/>
            <person name="De Paoli E."/>
            <person name="Dittami S."/>
            <person name="Maumus F."/>
            <person name="Michel G."/>
            <person name="Kersting A."/>
            <person name="Lauritano C."/>
            <person name="Lohaus R."/>
            <person name="Toepel M."/>
            <person name="Tonon T."/>
            <person name="Vanneste K."/>
            <person name="Amirebrahimi M."/>
            <person name="Brakel J."/>
            <person name="Bostroem C."/>
            <person name="Chovatia M."/>
            <person name="Grimwood J."/>
            <person name="Jenkins J.W."/>
            <person name="Jueterbock A."/>
            <person name="Mraz A."/>
            <person name="Stam W.T."/>
            <person name="Tice H."/>
            <person name="Bornberg-Bauer E."/>
            <person name="Green P.J."/>
            <person name="Pearson G.A."/>
            <person name="Procaccini G."/>
            <person name="Duarte C.M."/>
            <person name="Schmutz J."/>
            <person name="Reusch T.B.H."/>
            <person name="Van de Peer Y."/>
        </authorList>
    </citation>
    <scope>NUCLEOTIDE SEQUENCE [LARGE SCALE GENOMIC DNA]</scope>
    <source>
        <strain evidence="13">cv. Finnish</strain>
    </source>
</reference>
<evidence type="ECO:0000313" key="12">
    <source>
        <dbReference type="EMBL" id="KMZ63702.1"/>
    </source>
</evidence>
<dbReference type="GO" id="GO:0031201">
    <property type="term" value="C:SNARE complex"/>
    <property type="evidence" value="ECO:0000318"/>
    <property type="project" value="GO_Central"/>
</dbReference>
<dbReference type="GO" id="GO:0005789">
    <property type="term" value="C:endoplasmic reticulum membrane"/>
    <property type="evidence" value="ECO:0007669"/>
    <property type="project" value="UniProtKB-SubCell"/>
</dbReference>
<evidence type="ECO:0000256" key="5">
    <source>
        <dbReference type="ARBA" id="ARBA00022892"/>
    </source>
</evidence>
<keyword evidence="7" id="KW-0175">Coiled coil</keyword>
<dbReference type="InterPro" id="IPR005606">
    <property type="entry name" value="Sec20"/>
</dbReference>
<evidence type="ECO:0000259" key="11">
    <source>
        <dbReference type="Pfam" id="PF03908"/>
    </source>
</evidence>
<dbReference type="EMBL" id="LFYR01001213">
    <property type="protein sequence ID" value="KMZ63702.1"/>
    <property type="molecule type" value="Genomic_DNA"/>
</dbReference>
<dbReference type="AlphaFoldDB" id="A0A0K9P664"/>